<organism evidence="2 3">
    <name type="scientific">Rhizobium leucaenae</name>
    <dbReference type="NCBI Taxonomy" id="29450"/>
    <lineage>
        <taxon>Bacteria</taxon>
        <taxon>Pseudomonadati</taxon>
        <taxon>Pseudomonadota</taxon>
        <taxon>Alphaproteobacteria</taxon>
        <taxon>Hyphomicrobiales</taxon>
        <taxon>Rhizobiaceae</taxon>
        <taxon>Rhizobium/Agrobacterium group</taxon>
        <taxon>Rhizobium</taxon>
    </lineage>
</organism>
<gene>
    <name evidence="2" type="ORF">GGE60_005580</name>
</gene>
<accession>A0A7W6ZZ44</accession>
<reference evidence="2 3" key="1">
    <citation type="submission" date="2020-08" db="EMBL/GenBank/DDBJ databases">
        <title>Genomic Encyclopedia of Type Strains, Phase IV (KMG-V): Genome sequencing to study the core and pangenomes of soil and plant-associated prokaryotes.</title>
        <authorList>
            <person name="Whitman W."/>
        </authorList>
    </citation>
    <scope>NUCLEOTIDE SEQUENCE [LARGE SCALE GENOMIC DNA]</scope>
    <source>
        <strain evidence="2 3">SEMIA 492</strain>
    </source>
</reference>
<dbReference type="InterPro" id="IPR032710">
    <property type="entry name" value="NTF2-like_dom_sf"/>
</dbReference>
<protein>
    <recommendedName>
        <fullName evidence="1">SnoaL-like domain-containing protein</fullName>
    </recommendedName>
</protein>
<dbReference type="Pfam" id="PF13474">
    <property type="entry name" value="SnoaL_3"/>
    <property type="match status" value="1"/>
</dbReference>
<dbReference type="Proteomes" id="UP000543836">
    <property type="component" value="Unassembled WGS sequence"/>
</dbReference>
<comment type="caution">
    <text evidence="2">The sequence shown here is derived from an EMBL/GenBank/DDBJ whole genome shotgun (WGS) entry which is preliminary data.</text>
</comment>
<proteinExistence type="predicted"/>
<evidence type="ECO:0000259" key="1">
    <source>
        <dbReference type="Pfam" id="PF13474"/>
    </source>
</evidence>
<dbReference type="AlphaFoldDB" id="A0A7W6ZZ44"/>
<keyword evidence="3" id="KW-1185">Reference proteome</keyword>
<feature type="domain" description="SnoaL-like" evidence="1">
    <location>
        <begin position="54"/>
        <end position="169"/>
    </location>
</feature>
<dbReference type="SUPFAM" id="SSF54427">
    <property type="entry name" value="NTF2-like"/>
    <property type="match status" value="1"/>
</dbReference>
<evidence type="ECO:0000313" key="2">
    <source>
        <dbReference type="EMBL" id="MBB4571419.1"/>
    </source>
</evidence>
<dbReference type="Gene3D" id="3.10.450.50">
    <property type="match status" value="1"/>
</dbReference>
<dbReference type="InterPro" id="IPR037401">
    <property type="entry name" value="SnoaL-like"/>
</dbReference>
<sequence>MIQILKLCSNGSMRTARTLLQESGELSKVTHMKWHLIEITGSDAKAGDGGPLDALIEFYRAFNSGDNTALESTWLPGEAPSMDNPIGGIRRGWSSIAEGYSKIFEDRVKVQVTFHDFTSQSGGDWHLFVGRERGTCKSLSESLPVVFRTTRWFVRKDGSWRQLHHHGSVEDPKMLADYQRLIFGAR</sequence>
<dbReference type="EMBL" id="JACIIG010000024">
    <property type="protein sequence ID" value="MBB4571419.1"/>
    <property type="molecule type" value="Genomic_DNA"/>
</dbReference>
<name>A0A7W6ZZ44_9HYPH</name>
<evidence type="ECO:0000313" key="3">
    <source>
        <dbReference type="Proteomes" id="UP000543836"/>
    </source>
</evidence>